<dbReference type="GO" id="GO:0015385">
    <property type="term" value="F:sodium:proton antiporter activity"/>
    <property type="evidence" value="ECO:0007669"/>
    <property type="project" value="InterPro"/>
</dbReference>
<keyword evidence="15" id="KW-0325">Glycoprotein</keyword>
<reference evidence="26" key="3">
    <citation type="submission" date="2025-09" db="UniProtKB">
        <authorList>
            <consortium name="Ensembl"/>
        </authorList>
    </citation>
    <scope>IDENTIFICATION</scope>
</reference>
<dbReference type="Gene3D" id="6.10.250.1040">
    <property type="match status" value="1"/>
</dbReference>
<keyword evidence="4 21" id="KW-0050">Antiport</keyword>
<evidence type="ECO:0000256" key="2">
    <source>
        <dbReference type="ARBA" id="ARBA00007367"/>
    </source>
</evidence>
<evidence type="ECO:0000256" key="12">
    <source>
        <dbReference type="ARBA" id="ARBA00023065"/>
    </source>
</evidence>
<keyword evidence="11" id="KW-0915">Sodium</keyword>
<evidence type="ECO:0000256" key="4">
    <source>
        <dbReference type="ARBA" id="ARBA00022449"/>
    </source>
</evidence>
<evidence type="ECO:0000256" key="8">
    <source>
        <dbReference type="ARBA" id="ARBA00022843"/>
    </source>
</evidence>
<reference evidence="26" key="2">
    <citation type="submission" date="2025-08" db="UniProtKB">
        <authorList>
            <consortium name="Ensembl"/>
        </authorList>
    </citation>
    <scope>IDENTIFICATION</scope>
</reference>
<evidence type="ECO:0000256" key="20">
    <source>
        <dbReference type="ARBA" id="ARBA00048676"/>
    </source>
</evidence>
<dbReference type="GeneTree" id="ENSGT00940000156338"/>
<sequence length="796" mass="88194">MPSRTGSHSPAGFGKSLPERGLLLLMVLVFLEGSVLPLGAASSPDTSHQTNLGDHQGTHTGPNSTKKPFPVLAVEYDRVQIPFEISLWVLLASLMKLGFHLIPRLSSIVPESCLLIVVGLLVGGLIKLAGEEVPPVLDSRLFFLCLLPPIILDAGYFLPIRPFMENLGTILMFAVVGTLWNAFFIGGVLYGVAQIQPANPSDLHQLELLPCLLFGSIISAVDPVAVLAVFEEIHINELLHILVFGESLLNDAVTVVLYHLFEEYAGVGTVTLLDGVLGVISFFVVALGGVLVGAIYGILAAFTSRFTSHTRVIEPLFVFVYSYMAYLSAEIFHLSGIMALIACGAVMRPYVEANISHKSHTTIKYFLKMWSSVSETLIFIFLGVATVDGPHAWNWTFVTVTVILCLVARVIGVVGLTYVINKFRIVKLTTKDQFIIAYGGLRGAIAFSLGFLLNQDHFPMRKMFLTAIITVIFFTVFVQGMTIKPLVELLAVKKKQEAKRSINEEIHTQFLDHLLTGIEDICGHYGHHHWKDKLNRFNKKYVKKCLIAGERSKEPQLIAFYHKMEMKQAIELVESGGGVKLPSAMPSTVSMQNIQPKKPPPAKPVERVLPQLPKGREEEIRKILRSNLQRTRQRLRSYNRHTLVADPYEDGFSDLLIKKQRMVELEKKMSNYLTVPAAPPDSPTMCRARLASDPQAYSMKPVSDSVPTIQVDLASPQSPDSVNLLDEFRHAGQQQPEVEDQGLMMKPPSGPSGPNKPREADEARDQQKLMRCLSDPGPSADEDEDEPEKIKKKKSH</sequence>
<dbReference type="Pfam" id="PF16644">
    <property type="entry name" value="NEXCaM_BD"/>
    <property type="match status" value="1"/>
</dbReference>
<dbReference type="GO" id="GO:0005516">
    <property type="term" value="F:calmodulin binding"/>
    <property type="evidence" value="ECO:0007669"/>
    <property type="project" value="UniProtKB-KW"/>
</dbReference>
<evidence type="ECO:0000256" key="9">
    <source>
        <dbReference type="ARBA" id="ARBA00022860"/>
    </source>
</evidence>
<feature type="transmembrane region" description="Helical" evidence="23">
    <location>
        <begin position="109"/>
        <end position="129"/>
    </location>
</feature>
<name>A0AAQ5YK62_AMPOC</name>
<organism evidence="26 27">
    <name type="scientific">Amphiprion ocellaris</name>
    <name type="common">Clown anemonefish</name>
    <dbReference type="NCBI Taxonomy" id="80972"/>
    <lineage>
        <taxon>Eukaryota</taxon>
        <taxon>Metazoa</taxon>
        <taxon>Chordata</taxon>
        <taxon>Craniata</taxon>
        <taxon>Vertebrata</taxon>
        <taxon>Euteleostomi</taxon>
        <taxon>Actinopterygii</taxon>
        <taxon>Neopterygii</taxon>
        <taxon>Teleostei</taxon>
        <taxon>Neoteleostei</taxon>
        <taxon>Acanthomorphata</taxon>
        <taxon>Ovalentaria</taxon>
        <taxon>Pomacentridae</taxon>
        <taxon>Amphiprion</taxon>
    </lineage>
</organism>
<feature type="region of interest" description="Disordered" evidence="22">
    <location>
        <begin position="45"/>
        <end position="64"/>
    </location>
</feature>
<keyword evidence="3 21" id="KW-0813">Transport</keyword>
<dbReference type="InterPro" id="IPR018422">
    <property type="entry name" value="Cation/H_exchanger_CPA1"/>
</dbReference>
<dbReference type="GO" id="GO:0051453">
    <property type="term" value="P:regulation of intracellular pH"/>
    <property type="evidence" value="ECO:0007669"/>
    <property type="project" value="TreeGrafter"/>
</dbReference>
<evidence type="ECO:0000256" key="3">
    <source>
        <dbReference type="ARBA" id="ARBA00022448"/>
    </source>
</evidence>
<comment type="similarity">
    <text evidence="2 21">Belongs to the monovalent cation:proton antiporter 1 (CPA1) transporter (TC 2.A.36) family.</text>
</comment>
<evidence type="ECO:0000256" key="11">
    <source>
        <dbReference type="ARBA" id="ARBA00023053"/>
    </source>
</evidence>
<evidence type="ECO:0000259" key="24">
    <source>
        <dbReference type="Pfam" id="PF00999"/>
    </source>
</evidence>
<feature type="transmembrane region" description="Helical" evidence="23">
    <location>
        <begin position="21"/>
        <end position="40"/>
    </location>
</feature>
<dbReference type="PRINTS" id="PR01085">
    <property type="entry name" value="NAHEXCHNGR1"/>
</dbReference>
<keyword evidence="14" id="KW-0564">Palmitate</keyword>
<comment type="subcellular location">
    <subcellularLocation>
        <location evidence="1">Basolateral cell membrane</location>
        <topology evidence="1">Multi-pass membrane protein</topology>
    </subcellularLocation>
</comment>
<dbReference type="PANTHER" id="PTHR10110:SF59">
    <property type="entry name" value="SODIUM_HYDROGEN EXCHANGER 1"/>
    <property type="match status" value="1"/>
</dbReference>
<accession>A0AAQ5YK62</accession>
<dbReference type="Ensembl" id="ENSAOCT00000058139.1">
    <property type="protein sequence ID" value="ENSAOCP00000053272.1"/>
    <property type="gene ID" value="ENSAOCG00000028966.1"/>
</dbReference>
<feature type="transmembrane region" description="Helical" evidence="23">
    <location>
        <begin position="433"/>
        <end position="452"/>
    </location>
</feature>
<keyword evidence="6" id="KW-0597">Phosphoprotein</keyword>
<evidence type="ECO:0000256" key="23">
    <source>
        <dbReference type="SAM" id="Phobius"/>
    </source>
</evidence>
<comment type="catalytic activity">
    <reaction evidence="18">
        <text>Li(+)(in) + Na(+)(out) = Li(+)(out) + Na(+)(in)</text>
        <dbReference type="Rhea" id="RHEA:72415"/>
        <dbReference type="ChEBI" id="CHEBI:29101"/>
        <dbReference type="ChEBI" id="CHEBI:49713"/>
    </reaction>
</comment>
<dbReference type="Proteomes" id="UP001501940">
    <property type="component" value="Chromosome 9"/>
</dbReference>
<keyword evidence="5" id="KW-1003">Cell membrane</keyword>
<dbReference type="GO" id="GO:0016323">
    <property type="term" value="C:basolateral plasma membrane"/>
    <property type="evidence" value="ECO:0007669"/>
    <property type="project" value="UniProtKB-SubCell"/>
</dbReference>
<evidence type="ECO:0000256" key="6">
    <source>
        <dbReference type="ARBA" id="ARBA00022553"/>
    </source>
</evidence>
<dbReference type="AlphaFoldDB" id="A0AAQ5YK62"/>
<dbReference type="PRINTS" id="PR01084">
    <property type="entry name" value="NAHEXCHNGR"/>
</dbReference>
<evidence type="ECO:0000256" key="10">
    <source>
        <dbReference type="ARBA" id="ARBA00022989"/>
    </source>
</evidence>
<evidence type="ECO:0000256" key="17">
    <source>
        <dbReference type="ARBA" id="ARBA00023288"/>
    </source>
</evidence>
<feature type="domain" description="Sodium/hydrogen exchanger regulatory region" evidence="25">
    <location>
        <begin position="584"/>
        <end position="674"/>
    </location>
</feature>
<comment type="catalytic activity">
    <reaction evidence="20">
        <text>Li(+)(out) + H(+)(in) = Li(+)(in) + H(+)(out)</text>
        <dbReference type="Rhea" id="RHEA:72407"/>
        <dbReference type="ChEBI" id="CHEBI:15378"/>
        <dbReference type="ChEBI" id="CHEBI:49713"/>
    </reaction>
</comment>
<evidence type="ECO:0000259" key="25">
    <source>
        <dbReference type="Pfam" id="PF16644"/>
    </source>
</evidence>
<keyword evidence="10 23" id="KW-1133">Transmembrane helix</keyword>
<evidence type="ECO:0000256" key="13">
    <source>
        <dbReference type="ARBA" id="ARBA00023136"/>
    </source>
</evidence>
<keyword evidence="8" id="KW-0832">Ubl conjugation</keyword>
<dbReference type="InterPro" id="IPR006153">
    <property type="entry name" value="Cation/H_exchanger_TM"/>
</dbReference>
<dbReference type="InterPro" id="IPR032103">
    <property type="entry name" value="NHE_CaM-bd"/>
</dbReference>
<feature type="domain" description="Cation/H+ exchanger transmembrane" evidence="24">
    <location>
        <begin position="90"/>
        <end position="488"/>
    </location>
</feature>
<evidence type="ECO:0000256" key="7">
    <source>
        <dbReference type="ARBA" id="ARBA00022692"/>
    </source>
</evidence>
<keyword evidence="17" id="KW-0449">Lipoprotein</keyword>
<proteinExistence type="inferred from homology"/>
<evidence type="ECO:0000256" key="14">
    <source>
        <dbReference type="ARBA" id="ARBA00023139"/>
    </source>
</evidence>
<feature type="transmembrane region" description="Helical" evidence="23">
    <location>
        <begin position="464"/>
        <end position="487"/>
    </location>
</feature>
<dbReference type="GO" id="GO:0098719">
    <property type="term" value="P:sodium ion import across plasma membrane"/>
    <property type="evidence" value="ECO:0007669"/>
    <property type="project" value="TreeGrafter"/>
</dbReference>
<feature type="compositionally biased region" description="Low complexity" evidence="22">
    <location>
        <begin position="744"/>
        <end position="755"/>
    </location>
</feature>
<dbReference type="Gene3D" id="6.10.250.2020">
    <property type="match status" value="1"/>
</dbReference>
<evidence type="ECO:0000313" key="26">
    <source>
        <dbReference type="Ensembl" id="ENSAOCP00000053272.1"/>
    </source>
</evidence>
<dbReference type="InterPro" id="IPR004709">
    <property type="entry name" value="NaH_exchanger"/>
</dbReference>
<dbReference type="InterPro" id="IPR001970">
    <property type="entry name" value="NHE-1-like"/>
</dbReference>
<dbReference type="Gene3D" id="6.10.140.1330">
    <property type="match status" value="1"/>
</dbReference>
<evidence type="ECO:0000256" key="1">
    <source>
        <dbReference type="ARBA" id="ARBA00004554"/>
    </source>
</evidence>
<comment type="catalytic activity">
    <reaction evidence="19">
        <text>Na(+)(in) + H(+)(out) = Na(+)(out) + H(+)(in)</text>
        <dbReference type="Rhea" id="RHEA:29419"/>
        <dbReference type="ChEBI" id="CHEBI:15378"/>
        <dbReference type="ChEBI" id="CHEBI:29101"/>
    </reaction>
</comment>
<evidence type="ECO:0000256" key="5">
    <source>
        <dbReference type="ARBA" id="ARBA00022475"/>
    </source>
</evidence>
<feature type="region of interest" description="Disordered" evidence="22">
    <location>
        <begin position="732"/>
        <end position="796"/>
    </location>
</feature>
<dbReference type="GO" id="GO:0015386">
    <property type="term" value="F:potassium:proton antiporter activity"/>
    <property type="evidence" value="ECO:0007669"/>
    <property type="project" value="TreeGrafter"/>
</dbReference>
<dbReference type="PANTHER" id="PTHR10110">
    <property type="entry name" value="SODIUM/HYDROGEN EXCHANGER"/>
    <property type="match status" value="1"/>
</dbReference>
<keyword evidence="27" id="KW-1185">Reference proteome</keyword>
<feature type="transmembrane region" description="Helical" evidence="23">
    <location>
        <begin position="170"/>
        <end position="192"/>
    </location>
</feature>
<feature type="compositionally biased region" description="Basic and acidic residues" evidence="22">
    <location>
        <begin position="756"/>
        <end position="768"/>
    </location>
</feature>
<protein>
    <recommendedName>
        <fullName evidence="21">Sodium/hydrogen exchanger</fullName>
    </recommendedName>
</protein>
<gene>
    <name evidence="26" type="primary">SLC9A1</name>
</gene>
<dbReference type="NCBIfam" id="TIGR00840">
    <property type="entry name" value="b_cpa1"/>
    <property type="match status" value="1"/>
</dbReference>
<feature type="transmembrane region" description="Helical" evidence="23">
    <location>
        <begin position="276"/>
        <end position="300"/>
    </location>
</feature>
<evidence type="ECO:0000256" key="19">
    <source>
        <dbReference type="ARBA" id="ARBA00047524"/>
    </source>
</evidence>
<feature type="transmembrane region" description="Helical" evidence="23">
    <location>
        <begin position="141"/>
        <end position="158"/>
    </location>
</feature>
<evidence type="ECO:0000313" key="27">
    <source>
        <dbReference type="Proteomes" id="UP001501940"/>
    </source>
</evidence>
<keyword evidence="16 21" id="KW-0739">Sodium transport</keyword>
<evidence type="ECO:0000256" key="18">
    <source>
        <dbReference type="ARBA" id="ARBA00035570"/>
    </source>
</evidence>
<feature type="transmembrane region" description="Helical" evidence="23">
    <location>
        <begin position="365"/>
        <end position="385"/>
    </location>
</feature>
<evidence type="ECO:0000256" key="16">
    <source>
        <dbReference type="ARBA" id="ARBA00023201"/>
    </source>
</evidence>
<keyword evidence="12 21" id="KW-0406">Ion transport</keyword>
<evidence type="ECO:0000256" key="15">
    <source>
        <dbReference type="ARBA" id="ARBA00023180"/>
    </source>
</evidence>
<dbReference type="Pfam" id="PF00999">
    <property type="entry name" value="Na_H_Exchanger"/>
    <property type="match status" value="1"/>
</dbReference>
<evidence type="ECO:0000256" key="21">
    <source>
        <dbReference type="RuleBase" id="RU003722"/>
    </source>
</evidence>
<evidence type="ECO:0000256" key="22">
    <source>
        <dbReference type="SAM" id="MobiDB-lite"/>
    </source>
</evidence>
<keyword evidence="7 21" id="KW-0812">Transmembrane</keyword>
<keyword evidence="9" id="KW-0112">Calmodulin-binding</keyword>
<reference evidence="26 27" key="1">
    <citation type="submission" date="2022-01" db="EMBL/GenBank/DDBJ databases">
        <title>A chromosome-scale genome assembly of the false clownfish, Amphiprion ocellaris.</title>
        <authorList>
            <person name="Ryu T."/>
        </authorList>
    </citation>
    <scope>NUCLEOTIDE SEQUENCE [LARGE SCALE GENOMIC DNA]</scope>
</reference>
<feature type="transmembrane region" description="Helical" evidence="23">
    <location>
        <begin position="397"/>
        <end position="421"/>
    </location>
</feature>
<keyword evidence="13 23" id="KW-0472">Membrane</keyword>